<dbReference type="PROSITE" id="PS01180">
    <property type="entry name" value="CUB"/>
    <property type="match status" value="4"/>
</dbReference>
<dbReference type="CDD" id="cd00041">
    <property type="entry name" value="CUB"/>
    <property type="match status" value="4"/>
</dbReference>
<dbReference type="Proteomes" id="UP001159428">
    <property type="component" value="Unassembled WGS sequence"/>
</dbReference>
<keyword evidence="2" id="KW-1015">Disulfide bond</keyword>
<dbReference type="SMART" id="SM00042">
    <property type="entry name" value="CUB"/>
    <property type="match status" value="3"/>
</dbReference>
<reference evidence="5 6" key="1">
    <citation type="submission" date="2022-05" db="EMBL/GenBank/DDBJ databases">
        <authorList>
            <consortium name="Genoscope - CEA"/>
            <person name="William W."/>
        </authorList>
    </citation>
    <scope>NUCLEOTIDE SEQUENCE [LARGE SCALE GENOMIC DNA]</scope>
</reference>
<proteinExistence type="predicted"/>
<evidence type="ECO:0000313" key="5">
    <source>
        <dbReference type="EMBL" id="CAH3166410.1"/>
    </source>
</evidence>
<name>A0AAU9Y3H5_9CNID</name>
<accession>A0AAU9Y3H5</accession>
<evidence type="ECO:0000256" key="2">
    <source>
        <dbReference type="ARBA" id="ARBA00023157"/>
    </source>
</evidence>
<dbReference type="EMBL" id="CALNXJ010000134">
    <property type="protein sequence ID" value="CAH3166410.1"/>
    <property type="molecule type" value="Genomic_DNA"/>
</dbReference>
<keyword evidence="6" id="KW-1185">Reference proteome</keyword>
<feature type="domain" description="CUB" evidence="4">
    <location>
        <begin position="356"/>
        <end position="450"/>
    </location>
</feature>
<organism evidence="5 6">
    <name type="scientific">Pocillopora meandrina</name>
    <dbReference type="NCBI Taxonomy" id="46732"/>
    <lineage>
        <taxon>Eukaryota</taxon>
        <taxon>Metazoa</taxon>
        <taxon>Cnidaria</taxon>
        <taxon>Anthozoa</taxon>
        <taxon>Hexacorallia</taxon>
        <taxon>Scleractinia</taxon>
        <taxon>Astrocoeniina</taxon>
        <taxon>Pocilloporidae</taxon>
        <taxon>Pocillopora</taxon>
    </lineage>
</organism>
<dbReference type="Gene3D" id="2.60.120.290">
    <property type="entry name" value="Spermadhesin, CUB domain"/>
    <property type="match status" value="4"/>
</dbReference>
<dbReference type="SUPFAM" id="SSF49854">
    <property type="entry name" value="Spermadhesin, CUB domain"/>
    <property type="match status" value="4"/>
</dbReference>
<evidence type="ECO:0000259" key="4">
    <source>
        <dbReference type="PROSITE" id="PS01180"/>
    </source>
</evidence>
<evidence type="ECO:0000256" key="3">
    <source>
        <dbReference type="PROSITE-ProRule" id="PRU00059"/>
    </source>
</evidence>
<sequence length="450" mass="50474">MSCNWFITVPEGNIVKLSFELFDMESVAAGFPLWRCYGDYVEVLDVYGSGRKFCGESNPGIIRSRSRYMWVRFRSDSSSSSHRYHKGFKANFTAENKLNKKTLTSPGYPLLPPASLFSWWCKWILKVPDDLSTGGAYVLKVTFNHFNLQKSYDRLTFYDGIDSSYKRLGKSYTGTVHPDVIYSTGRHMFADFSVEEKYLLEAGSFSLNFSAVVREEAFGACQSSEGNAEHIRFTGSSGTLFSPFYPTPYPRKVTCIWVISVPANKRVKLTFDKFNLDREDNVRILDGQKSGSEEVAVYYGYNLFSRESAVYSTGGYMRIKFQSSQDSWNHTGFKARFEAVEPPGSSEQRCFPGNIYNNNLTLSGYSGTLQSPEGGEGYLSHSSCNWLIAVPEGYFVKLSFDTFQMVQDGISGGCDADYVEVVDGKYIDGESEGKCAVLVPLMTSPLPVVT</sequence>
<gene>
    <name evidence="5" type="ORF">PMEA_00005292</name>
</gene>
<feature type="domain" description="CUB" evidence="4">
    <location>
        <begin position="103"/>
        <end position="212"/>
    </location>
</feature>
<dbReference type="AlphaFoldDB" id="A0AAU9Y3H5"/>
<dbReference type="PANTHER" id="PTHR24251">
    <property type="entry name" value="OVOCHYMASE-RELATED"/>
    <property type="match status" value="1"/>
</dbReference>
<comment type="caution">
    <text evidence="5">The sequence shown here is derived from an EMBL/GenBank/DDBJ whole genome shotgun (WGS) entry which is preliminary data.</text>
</comment>
<feature type="domain" description="CUB" evidence="4">
    <location>
        <begin position="1"/>
        <end position="95"/>
    </location>
</feature>
<dbReference type="InterPro" id="IPR035914">
    <property type="entry name" value="Sperma_CUB_dom_sf"/>
</dbReference>
<dbReference type="InterPro" id="IPR000859">
    <property type="entry name" value="CUB_dom"/>
</dbReference>
<comment type="caution">
    <text evidence="3">Lacks conserved residue(s) required for the propagation of feature annotation.</text>
</comment>
<feature type="domain" description="CUB" evidence="4">
    <location>
        <begin position="221"/>
        <end position="340"/>
    </location>
</feature>
<protein>
    <recommendedName>
        <fullName evidence="4">CUB domain-containing protein</fullName>
    </recommendedName>
</protein>
<evidence type="ECO:0000313" key="6">
    <source>
        <dbReference type="Proteomes" id="UP001159428"/>
    </source>
</evidence>
<evidence type="ECO:0000256" key="1">
    <source>
        <dbReference type="ARBA" id="ARBA00022737"/>
    </source>
</evidence>
<dbReference type="Pfam" id="PF00431">
    <property type="entry name" value="CUB"/>
    <property type="match status" value="4"/>
</dbReference>
<keyword evidence="1" id="KW-0677">Repeat</keyword>